<dbReference type="Gene3D" id="1.10.1740.10">
    <property type="match status" value="1"/>
</dbReference>
<evidence type="ECO:0000259" key="8">
    <source>
        <dbReference type="Pfam" id="PF08281"/>
    </source>
</evidence>
<dbReference type="SUPFAM" id="SSF88946">
    <property type="entry name" value="Sigma2 domain of RNA polymerase sigma factors"/>
    <property type="match status" value="1"/>
</dbReference>
<dbReference type="InterPro" id="IPR013324">
    <property type="entry name" value="RNA_pol_sigma_r3/r4-like"/>
</dbReference>
<protein>
    <recommendedName>
        <fullName evidence="6">RNA polymerase sigma factor</fullName>
    </recommendedName>
</protein>
<dbReference type="RefSeq" id="WP_349805577.1">
    <property type="nucleotide sequence ID" value="NZ_JBEGDP010000033.1"/>
</dbReference>
<keyword evidence="3 6" id="KW-0731">Sigma factor</keyword>
<dbReference type="Gene3D" id="1.10.10.10">
    <property type="entry name" value="Winged helix-like DNA-binding domain superfamily/Winged helix DNA-binding domain"/>
    <property type="match status" value="1"/>
</dbReference>
<organism evidence="9 10">
    <name type="scientific">Nocardioides kribbensis</name>
    <dbReference type="NCBI Taxonomy" id="305517"/>
    <lineage>
        <taxon>Bacteria</taxon>
        <taxon>Bacillati</taxon>
        <taxon>Actinomycetota</taxon>
        <taxon>Actinomycetes</taxon>
        <taxon>Propionibacteriales</taxon>
        <taxon>Nocardioidaceae</taxon>
        <taxon>Nocardioides</taxon>
    </lineage>
</organism>
<dbReference type="PANTHER" id="PTHR43133:SF62">
    <property type="entry name" value="RNA POLYMERASE SIGMA FACTOR SIGZ"/>
    <property type="match status" value="1"/>
</dbReference>
<name>A0ABV1P3E5_9ACTN</name>
<dbReference type="PANTHER" id="PTHR43133">
    <property type="entry name" value="RNA POLYMERASE ECF-TYPE SIGMA FACTO"/>
    <property type="match status" value="1"/>
</dbReference>
<feature type="domain" description="RNA polymerase sigma-70 region 2" evidence="7">
    <location>
        <begin position="28"/>
        <end position="91"/>
    </location>
</feature>
<dbReference type="InterPro" id="IPR013325">
    <property type="entry name" value="RNA_pol_sigma_r2"/>
</dbReference>
<accession>A0ABV1P3E5</accession>
<proteinExistence type="inferred from homology"/>
<keyword evidence="2 6" id="KW-0805">Transcription regulation</keyword>
<evidence type="ECO:0000256" key="1">
    <source>
        <dbReference type="ARBA" id="ARBA00010641"/>
    </source>
</evidence>
<dbReference type="Pfam" id="PF04542">
    <property type="entry name" value="Sigma70_r2"/>
    <property type="match status" value="1"/>
</dbReference>
<gene>
    <name evidence="9" type="ORF">V6R90_18545</name>
</gene>
<evidence type="ECO:0000256" key="6">
    <source>
        <dbReference type="RuleBase" id="RU000716"/>
    </source>
</evidence>
<comment type="caution">
    <text evidence="9">The sequence shown here is derived from an EMBL/GenBank/DDBJ whole genome shotgun (WGS) entry which is preliminary data.</text>
</comment>
<sequence length="185" mass="20999">MEVIGALEEEPVGARLARREETALEEVYSAYGPSLLAYLRRFVGDDAEDVLQRTLMDVWRQADRYEPTMRLSSWLFTIAHRRAVDTLRTRRHDVVPVEDARDLVGEDGRETAERYAEAADVHAALARLGERDREVLELAYFEGLTQREIADHLDLPLGTVKARAARAARRLADLVRTDDPDGADR</sequence>
<evidence type="ECO:0000313" key="9">
    <source>
        <dbReference type="EMBL" id="MEQ7849281.1"/>
    </source>
</evidence>
<dbReference type="Pfam" id="PF08281">
    <property type="entry name" value="Sigma70_r4_2"/>
    <property type="match status" value="1"/>
</dbReference>
<dbReference type="EMBL" id="JBEGDP010000033">
    <property type="protein sequence ID" value="MEQ7849281.1"/>
    <property type="molecule type" value="Genomic_DNA"/>
</dbReference>
<evidence type="ECO:0000259" key="7">
    <source>
        <dbReference type="Pfam" id="PF04542"/>
    </source>
</evidence>
<evidence type="ECO:0000313" key="10">
    <source>
        <dbReference type="Proteomes" id="UP001482520"/>
    </source>
</evidence>
<evidence type="ECO:0000256" key="2">
    <source>
        <dbReference type="ARBA" id="ARBA00023015"/>
    </source>
</evidence>
<keyword evidence="5 6" id="KW-0804">Transcription</keyword>
<dbReference type="PROSITE" id="PS01063">
    <property type="entry name" value="SIGMA70_ECF"/>
    <property type="match status" value="1"/>
</dbReference>
<dbReference type="InterPro" id="IPR013249">
    <property type="entry name" value="RNA_pol_sigma70_r4_t2"/>
</dbReference>
<dbReference type="InterPro" id="IPR007627">
    <property type="entry name" value="RNA_pol_sigma70_r2"/>
</dbReference>
<keyword evidence="4 6" id="KW-0238">DNA-binding</keyword>
<feature type="domain" description="RNA polymerase sigma factor 70 region 4 type 2" evidence="8">
    <location>
        <begin position="120"/>
        <end position="171"/>
    </location>
</feature>
<dbReference type="NCBIfam" id="TIGR02937">
    <property type="entry name" value="sigma70-ECF"/>
    <property type="match status" value="1"/>
</dbReference>
<dbReference type="InterPro" id="IPR014284">
    <property type="entry name" value="RNA_pol_sigma-70_dom"/>
</dbReference>
<dbReference type="CDD" id="cd06171">
    <property type="entry name" value="Sigma70_r4"/>
    <property type="match status" value="1"/>
</dbReference>
<evidence type="ECO:0000256" key="5">
    <source>
        <dbReference type="ARBA" id="ARBA00023163"/>
    </source>
</evidence>
<evidence type="ECO:0000256" key="3">
    <source>
        <dbReference type="ARBA" id="ARBA00023082"/>
    </source>
</evidence>
<dbReference type="SUPFAM" id="SSF88659">
    <property type="entry name" value="Sigma3 and sigma4 domains of RNA polymerase sigma factors"/>
    <property type="match status" value="1"/>
</dbReference>
<dbReference type="InterPro" id="IPR036388">
    <property type="entry name" value="WH-like_DNA-bd_sf"/>
</dbReference>
<dbReference type="InterPro" id="IPR039425">
    <property type="entry name" value="RNA_pol_sigma-70-like"/>
</dbReference>
<evidence type="ECO:0000256" key="4">
    <source>
        <dbReference type="ARBA" id="ARBA00023125"/>
    </source>
</evidence>
<dbReference type="Proteomes" id="UP001482520">
    <property type="component" value="Unassembled WGS sequence"/>
</dbReference>
<keyword evidence="10" id="KW-1185">Reference proteome</keyword>
<dbReference type="InterPro" id="IPR000838">
    <property type="entry name" value="RNA_pol_sigma70_ECF_CS"/>
</dbReference>
<comment type="similarity">
    <text evidence="1 6">Belongs to the sigma-70 factor family. ECF subfamily.</text>
</comment>
<reference evidence="9 10" key="1">
    <citation type="submission" date="2024-02" db="EMBL/GenBank/DDBJ databases">
        <title>Full genome sequence of Nocardioides kribbensis.</title>
        <authorList>
            <person name="Poletto B.L."/>
            <person name="Silva G."/>
            <person name="Galante D."/>
            <person name="Campos K.R."/>
            <person name="Santos M.B.N."/>
            <person name="Sacchi C.T."/>
        </authorList>
    </citation>
    <scope>NUCLEOTIDE SEQUENCE [LARGE SCALE GENOMIC DNA]</scope>
    <source>
        <strain evidence="9 10">O4R</strain>
    </source>
</reference>